<gene>
    <name evidence="3" type="ORF">E3N88_34987</name>
</gene>
<keyword evidence="4" id="KW-1185">Reference proteome</keyword>
<comment type="caution">
    <text evidence="3">The sequence shown here is derived from an EMBL/GenBank/DDBJ whole genome shotgun (WGS) entry which is preliminary data.</text>
</comment>
<evidence type="ECO:0000256" key="1">
    <source>
        <dbReference type="SAM" id="MobiDB-lite"/>
    </source>
</evidence>
<proteinExistence type="predicted"/>
<dbReference type="AlphaFoldDB" id="A0A5N6LZP7"/>
<evidence type="ECO:0000313" key="3">
    <source>
        <dbReference type="EMBL" id="KAD3067107.1"/>
    </source>
</evidence>
<dbReference type="Proteomes" id="UP000326396">
    <property type="component" value="Linkage Group LG7"/>
</dbReference>
<accession>A0A5N6LZP7</accession>
<evidence type="ECO:0000259" key="2">
    <source>
        <dbReference type="Pfam" id="PF07727"/>
    </source>
</evidence>
<protein>
    <recommendedName>
        <fullName evidence="2">Reverse transcriptase Ty1/copia-type domain-containing protein</fullName>
    </recommendedName>
</protein>
<dbReference type="InterPro" id="IPR013103">
    <property type="entry name" value="RVT_2"/>
</dbReference>
<sequence length="341" mass="38514">MAAWSISRIKGSRANGEVSDRIRGLAEGPVGLSTDIYLDVSDQQISTLDSSKHTREEDFHVKLPIASRQILAESPSTHDAASQSETTNTSKVVPLSDSTSVPVIQPQRSQDLPAIQLEVVLPNLEPNNLDSNSQLDVIPRTRIHNTHPVENIIEPTKVTEALKDSSWVEAMQEELLQFERQGVWKVCPLPKGKYAIGIKWVFRNKKDDKGVVIKNKARLVVQGYTQEEGIDYDEVFAPVARIEAIRIFLAFVAARNFKGFQMDVKSAFLYCKIYEEFYVCQPPGFEDPKFPNHVCKLDKALYGLHQAPRKWYETLSSFLLTNNFKRGTIDKTLFFKKSVTS</sequence>
<reference evidence="3 4" key="1">
    <citation type="submission" date="2019-05" db="EMBL/GenBank/DDBJ databases">
        <title>Mikania micrantha, genome provides insights into the molecular mechanism of rapid growth.</title>
        <authorList>
            <person name="Liu B."/>
        </authorList>
    </citation>
    <scope>NUCLEOTIDE SEQUENCE [LARGE SCALE GENOMIC DNA]</scope>
    <source>
        <strain evidence="3">NLD-2019</strain>
        <tissue evidence="3">Leaf</tissue>
    </source>
</reference>
<evidence type="ECO:0000313" key="4">
    <source>
        <dbReference type="Proteomes" id="UP000326396"/>
    </source>
</evidence>
<feature type="compositionally biased region" description="Polar residues" evidence="1">
    <location>
        <begin position="74"/>
        <end position="101"/>
    </location>
</feature>
<dbReference type="OrthoDB" id="8048545at2759"/>
<dbReference type="EMBL" id="SZYD01000017">
    <property type="protein sequence ID" value="KAD3067107.1"/>
    <property type="molecule type" value="Genomic_DNA"/>
</dbReference>
<organism evidence="3 4">
    <name type="scientific">Mikania micrantha</name>
    <name type="common">bitter vine</name>
    <dbReference type="NCBI Taxonomy" id="192012"/>
    <lineage>
        <taxon>Eukaryota</taxon>
        <taxon>Viridiplantae</taxon>
        <taxon>Streptophyta</taxon>
        <taxon>Embryophyta</taxon>
        <taxon>Tracheophyta</taxon>
        <taxon>Spermatophyta</taxon>
        <taxon>Magnoliopsida</taxon>
        <taxon>eudicotyledons</taxon>
        <taxon>Gunneridae</taxon>
        <taxon>Pentapetalae</taxon>
        <taxon>asterids</taxon>
        <taxon>campanulids</taxon>
        <taxon>Asterales</taxon>
        <taxon>Asteraceae</taxon>
        <taxon>Asteroideae</taxon>
        <taxon>Heliantheae alliance</taxon>
        <taxon>Eupatorieae</taxon>
        <taxon>Mikania</taxon>
    </lineage>
</organism>
<feature type="domain" description="Reverse transcriptase Ty1/copia-type" evidence="2">
    <location>
        <begin position="183"/>
        <end position="337"/>
    </location>
</feature>
<name>A0A5N6LZP7_9ASTR</name>
<feature type="region of interest" description="Disordered" evidence="1">
    <location>
        <begin position="72"/>
        <end position="101"/>
    </location>
</feature>
<dbReference type="Pfam" id="PF07727">
    <property type="entry name" value="RVT_2"/>
    <property type="match status" value="1"/>
</dbReference>